<reference evidence="3 4" key="1">
    <citation type="submission" date="2019-10" db="EMBL/GenBank/DDBJ databases">
        <title>Pseudopuniceibacterium sp. HQ09 islated from Antarctica.</title>
        <authorList>
            <person name="Liao L."/>
            <person name="Su S."/>
            <person name="Chen B."/>
            <person name="Yu Y."/>
        </authorList>
    </citation>
    <scope>NUCLEOTIDE SEQUENCE [LARGE SCALE GENOMIC DNA]</scope>
    <source>
        <strain evidence="3 4">HQ09</strain>
    </source>
</reference>
<feature type="chain" id="PRO_5032630679" evidence="2">
    <location>
        <begin position="21"/>
        <end position="263"/>
    </location>
</feature>
<proteinExistence type="predicted"/>
<organism evidence="3 4">
    <name type="scientific">Pseudooceanicola spongiae</name>
    <dbReference type="NCBI Taxonomy" id="2613965"/>
    <lineage>
        <taxon>Bacteria</taxon>
        <taxon>Pseudomonadati</taxon>
        <taxon>Pseudomonadota</taxon>
        <taxon>Alphaproteobacteria</taxon>
        <taxon>Rhodobacterales</taxon>
        <taxon>Paracoccaceae</taxon>
        <taxon>Pseudooceanicola</taxon>
    </lineage>
</organism>
<keyword evidence="2" id="KW-0732">Signal</keyword>
<evidence type="ECO:0000313" key="4">
    <source>
        <dbReference type="Proteomes" id="UP000594118"/>
    </source>
</evidence>
<evidence type="ECO:0000256" key="2">
    <source>
        <dbReference type="SAM" id="SignalP"/>
    </source>
</evidence>
<dbReference type="AlphaFoldDB" id="A0A7L9WR86"/>
<dbReference type="RefSeq" id="WP_193080510.1">
    <property type="nucleotide sequence ID" value="NZ_CP045201.1"/>
</dbReference>
<sequence>MRLASCSIVTLLTLASPALADVKLCDYRPSELIGTHSGALKGAAAVGSMAGVPAVGGAGMKGFYVLSDVVGAPANDAVEPEKKRLGLKDAAGLVSSAVSAVSSAAMLSPAALAAGAVAGVGMAGMEKVCQLRDERIDDPQAVMLILYQVADNADPEYFARTTVDGDPAIRVRQDDGGHADYKMADLYIVDGEIRHRKLGRDTVVGTLGFLVTAGDPVAYDPGPQPITTTELEAAPITDIPAEAPLPESPADAPVDAPLSAPVE</sequence>
<evidence type="ECO:0000256" key="1">
    <source>
        <dbReference type="SAM" id="MobiDB-lite"/>
    </source>
</evidence>
<protein>
    <submittedName>
        <fullName evidence="3">Uncharacterized protein</fullName>
    </submittedName>
</protein>
<evidence type="ECO:0000313" key="3">
    <source>
        <dbReference type="EMBL" id="QOL82392.1"/>
    </source>
</evidence>
<feature type="region of interest" description="Disordered" evidence="1">
    <location>
        <begin position="238"/>
        <end position="263"/>
    </location>
</feature>
<dbReference type="KEGG" id="pshq:F3W81_17110"/>
<keyword evidence="4" id="KW-1185">Reference proteome</keyword>
<dbReference type="EMBL" id="CP045201">
    <property type="protein sequence ID" value="QOL82392.1"/>
    <property type="molecule type" value="Genomic_DNA"/>
</dbReference>
<feature type="signal peptide" evidence="2">
    <location>
        <begin position="1"/>
        <end position="20"/>
    </location>
</feature>
<gene>
    <name evidence="3" type="ORF">F3W81_17110</name>
</gene>
<name>A0A7L9WR86_9RHOB</name>
<accession>A0A7L9WR86</accession>
<dbReference type="Proteomes" id="UP000594118">
    <property type="component" value="Chromosome"/>
</dbReference>